<keyword evidence="3 4" id="KW-0408">Iron</keyword>
<keyword evidence="2 4" id="KW-0479">Metal-binding</keyword>
<dbReference type="Pfam" id="PF07627">
    <property type="entry name" value="PSCyt3"/>
    <property type="match status" value="1"/>
</dbReference>
<feature type="chain" id="PRO_5045699420" evidence="6">
    <location>
        <begin position="24"/>
        <end position="1020"/>
    </location>
</feature>
<evidence type="ECO:0000313" key="9">
    <source>
        <dbReference type="Proteomes" id="UP001158067"/>
    </source>
</evidence>
<evidence type="ECO:0000256" key="1">
    <source>
        <dbReference type="ARBA" id="ARBA00022617"/>
    </source>
</evidence>
<dbReference type="InterPro" id="IPR036909">
    <property type="entry name" value="Cyt_c-like_dom_sf"/>
</dbReference>
<protein>
    <submittedName>
        <fullName evidence="8">Planctomycete cytochrome C</fullName>
    </submittedName>
</protein>
<dbReference type="InterPro" id="IPR013039">
    <property type="entry name" value="DUF1588"/>
</dbReference>
<organism evidence="8 9">
    <name type="scientific">Neorhodopirellula lusitana</name>
    <dbReference type="NCBI Taxonomy" id="445327"/>
    <lineage>
        <taxon>Bacteria</taxon>
        <taxon>Pseudomonadati</taxon>
        <taxon>Planctomycetota</taxon>
        <taxon>Planctomycetia</taxon>
        <taxon>Pirellulales</taxon>
        <taxon>Pirellulaceae</taxon>
        <taxon>Neorhodopirellula</taxon>
    </lineage>
</organism>
<dbReference type="InterPro" id="IPR013042">
    <property type="entry name" value="DUF1592"/>
</dbReference>
<dbReference type="Pfam" id="PF07624">
    <property type="entry name" value="PSD2"/>
    <property type="match status" value="1"/>
</dbReference>
<dbReference type="PROSITE" id="PS51007">
    <property type="entry name" value="CYTC"/>
    <property type="match status" value="1"/>
</dbReference>
<evidence type="ECO:0000256" key="5">
    <source>
        <dbReference type="SAM" id="MobiDB-lite"/>
    </source>
</evidence>
<dbReference type="InterPro" id="IPR013043">
    <property type="entry name" value="DUF1595"/>
</dbReference>
<feature type="signal peptide" evidence="6">
    <location>
        <begin position="1"/>
        <end position="23"/>
    </location>
</feature>
<dbReference type="SUPFAM" id="SSF46626">
    <property type="entry name" value="Cytochrome c"/>
    <property type="match status" value="1"/>
</dbReference>
<dbReference type="Pfam" id="PF07626">
    <property type="entry name" value="PSD3"/>
    <property type="match status" value="1"/>
</dbReference>
<feature type="compositionally biased region" description="Acidic residues" evidence="5">
    <location>
        <begin position="379"/>
        <end position="391"/>
    </location>
</feature>
<dbReference type="Pfam" id="PF07635">
    <property type="entry name" value="PSCyt1"/>
    <property type="match status" value="1"/>
</dbReference>
<dbReference type="EMBL" id="FXUG01000010">
    <property type="protein sequence ID" value="SMP67405.1"/>
    <property type="molecule type" value="Genomic_DNA"/>
</dbReference>
<dbReference type="InterPro" id="IPR011478">
    <property type="entry name" value="DUF1585"/>
</dbReference>
<keyword evidence="9" id="KW-1185">Reference proteome</keyword>
<name>A0ABY1QEW3_9BACT</name>
<evidence type="ECO:0000313" key="8">
    <source>
        <dbReference type="EMBL" id="SMP67405.1"/>
    </source>
</evidence>
<evidence type="ECO:0000256" key="2">
    <source>
        <dbReference type="ARBA" id="ARBA00022723"/>
    </source>
</evidence>
<reference evidence="8 9" key="1">
    <citation type="submission" date="2017-05" db="EMBL/GenBank/DDBJ databases">
        <authorList>
            <person name="Varghese N."/>
            <person name="Submissions S."/>
        </authorList>
    </citation>
    <scope>NUCLEOTIDE SEQUENCE [LARGE SCALE GENOMIC DNA]</scope>
    <source>
        <strain evidence="8 9">DSM 25457</strain>
    </source>
</reference>
<accession>A0ABY1QEW3</accession>
<dbReference type="InterPro" id="IPR011429">
    <property type="entry name" value="Cyt_c_Planctomycete-type"/>
</dbReference>
<dbReference type="Gene3D" id="1.10.760.10">
    <property type="entry name" value="Cytochrome c-like domain"/>
    <property type="match status" value="1"/>
</dbReference>
<gene>
    <name evidence="8" type="ORF">SAMN06265222_110167</name>
</gene>
<evidence type="ECO:0000256" key="3">
    <source>
        <dbReference type="ARBA" id="ARBA00023004"/>
    </source>
</evidence>
<keyword evidence="1 4" id="KW-0349">Heme</keyword>
<dbReference type="Pfam" id="PF07631">
    <property type="entry name" value="PSD4"/>
    <property type="match status" value="1"/>
</dbReference>
<evidence type="ECO:0000259" key="7">
    <source>
        <dbReference type="PROSITE" id="PS51007"/>
    </source>
</evidence>
<dbReference type="InterPro" id="IPR013036">
    <property type="entry name" value="DUF1587"/>
</dbReference>
<feature type="domain" description="Cytochrome c" evidence="7">
    <location>
        <begin position="90"/>
        <end position="178"/>
    </location>
</feature>
<dbReference type="Pfam" id="PF07637">
    <property type="entry name" value="PSD5"/>
    <property type="match status" value="1"/>
</dbReference>
<dbReference type="InterPro" id="IPR009056">
    <property type="entry name" value="Cyt_c-like_dom"/>
</dbReference>
<dbReference type="Proteomes" id="UP001158067">
    <property type="component" value="Unassembled WGS sequence"/>
</dbReference>
<feature type="compositionally biased region" description="Basic and acidic residues" evidence="5">
    <location>
        <begin position="352"/>
        <end position="378"/>
    </location>
</feature>
<proteinExistence type="predicted"/>
<keyword evidence="6" id="KW-0732">Signal</keyword>
<sequence length="1020" mass="113327">MQLRCCPRRLPHVLGMISLFAWGQVCLTALHCDQTVAFGAELNTADLERSSDEGPASTPTAPRIPTLSELKTLGAERSAYLEPPKETLDQPVQRDSLAFANTIKPILNDACVDCHGPYGAEANFDITAIDPDLVEGGDAEWWEEVLAALNNGEMPPPDEVEMADEDRATVVEWLSNEIHYASNARRARDSNSSFRRLTKYEYNYALQDLLGEPWDFAKDLPPESVSEDGFQNSSDSLHLSVSQFETYRQLARRALDRVTVRGPKPEQVRWQHSMTDAAAIEEQIYHAKLKRLEKRFRDDAEKREQQLDNATRLYRSPGDGPYYLNTVTGEKARAKWEYNGALYAIEPVDSAETTKEEKAEPETARQETAEPETARQETAEQEVVAEQESTDVEAATSVSVPKVTAPTVTAPTVTAPTVTAPHVAVLPTGRKPYLTIELGNQVPDEGLMRVRVRASRGPDQERIPSMQLVFGWRATNEGRADVRVSKQDTQVTATAGQPDTYEWLIPLGEIDPRNAERKISTMGHFPSPSEYIRLVNSSVPKDADHPADIVIESVEVDAPIYQEWPPQSHTQIFPGDRLNDELTPEQEVDYAREILTSFMPRAWRSPVDSAAVDNKLALFQAMRGGSEDFQDAMLEVLATVLTSPKFLYFAPKPATSPAEQVSAATSVESSTSEKNLTSAGSTNRLLSGTDLATRLSLFLWCSVPDERLLELAAAGTLHQPAVLRAEVARMLEDPRHKRFVQHFVGQWLDLRALSYLAVDKSFTQFDSSLKEAMQQEPRAYFEELLQTNASVLDVIHADYAMVNERLAVHYGITGVEGNEFRRVSLNDEASRGGILTQAGLLAMNSDGEHSHPLKRGVWILKCVLNDPPPPPPAAVPEIDLADPEILKLTLKQRIEDHRNQPACMSCHQKIDPWGIAFENYDAIGQWRDEIKGMPVDASSALFNNQVLDGVDGLKRYLLDSRQDQFVHAMVEKLAIFALGRPLAFSDSATVDEVTRAVRKDGDGLKTLVQALVTSDLFLAP</sequence>
<evidence type="ECO:0000256" key="6">
    <source>
        <dbReference type="SAM" id="SignalP"/>
    </source>
</evidence>
<feature type="region of interest" description="Disordered" evidence="5">
    <location>
        <begin position="349"/>
        <end position="398"/>
    </location>
</feature>
<comment type="caution">
    <text evidence="8">The sequence shown here is derived from an EMBL/GenBank/DDBJ whole genome shotgun (WGS) entry which is preliminary data.</text>
</comment>
<evidence type="ECO:0000256" key="4">
    <source>
        <dbReference type="PROSITE-ProRule" id="PRU00433"/>
    </source>
</evidence>